<evidence type="ECO:0000313" key="5">
    <source>
        <dbReference type="EMBL" id="PHH01272.1"/>
    </source>
</evidence>
<dbReference type="GeneID" id="92937520"/>
<reference evidence="4 8" key="4">
    <citation type="submission" date="2019-04" db="EMBL/GenBank/DDBJ databases">
        <title>Genome sequencing of Clostridium botulinum Groups I-IV and Clostridium butyricum.</title>
        <authorList>
            <person name="Brunt J."/>
            <person name="Van Vliet A.H.M."/>
            <person name="Stringer S.C."/>
            <person name="Carter A.T."/>
            <person name="Peck M.W."/>
        </authorList>
    </citation>
    <scope>NUCLEOTIDE SEQUENCE [LARGE SCALE GENOMIC DNA]</scope>
    <source>
        <strain evidence="4 8">IFR 18/108</strain>
    </source>
</reference>
<evidence type="ECO:0000313" key="7">
    <source>
        <dbReference type="Proteomes" id="UP000223854"/>
    </source>
</evidence>
<name>A0A7X5SXG4_CLOSG</name>
<dbReference type="SUPFAM" id="SSF47413">
    <property type="entry name" value="lambda repressor-like DNA-binding domains"/>
    <property type="match status" value="1"/>
</dbReference>
<dbReference type="PANTHER" id="PTHR46797">
    <property type="entry name" value="HTH-TYPE TRANSCRIPTIONAL REGULATOR"/>
    <property type="match status" value="1"/>
</dbReference>
<dbReference type="Pfam" id="PF01381">
    <property type="entry name" value="HTH_3"/>
    <property type="match status" value="1"/>
</dbReference>
<dbReference type="InterPro" id="IPR001387">
    <property type="entry name" value="Cro/C1-type_HTH"/>
</dbReference>
<evidence type="ECO:0000313" key="6">
    <source>
        <dbReference type="Proteomes" id="UP000033052"/>
    </source>
</evidence>
<dbReference type="GO" id="GO:0003700">
    <property type="term" value="F:DNA-binding transcription factor activity"/>
    <property type="evidence" value="ECO:0007669"/>
    <property type="project" value="TreeGrafter"/>
</dbReference>
<dbReference type="PROSITE" id="PS50943">
    <property type="entry name" value="HTH_CROC1"/>
    <property type="match status" value="1"/>
</dbReference>
<dbReference type="Proteomes" id="UP000223854">
    <property type="component" value="Unassembled WGS sequence"/>
</dbReference>
<accession>A0A7X5SXG4</accession>
<evidence type="ECO:0000259" key="2">
    <source>
        <dbReference type="PROSITE" id="PS50943"/>
    </source>
</evidence>
<dbReference type="CDD" id="cd00093">
    <property type="entry name" value="HTH_XRE"/>
    <property type="match status" value="1"/>
</dbReference>
<dbReference type="Proteomes" id="UP000486601">
    <property type="component" value="Unassembled WGS sequence"/>
</dbReference>
<dbReference type="InterPro" id="IPR050807">
    <property type="entry name" value="TransReg_Diox_bact_type"/>
</dbReference>
<sequence length="140" mass="16136">MKFGEFFKNIRTEKGLSQRQLAELSHISNTEISRIESGERRNPSPNILKSLAPHLGISYGELMIKAGYIDESIEHEKYTEHIFRKADGELADTIRLAKTIHDKDCEILTIMNRVACELPKEDIKAIKEFANFYLNKNKNK</sequence>
<dbReference type="EMBL" id="SXCS01000003">
    <property type="protein sequence ID" value="NFR61085.1"/>
    <property type="molecule type" value="Genomic_DNA"/>
</dbReference>
<evidence type="ECO:0000313" key="4">
    <source>
        <dbReference type="EMBL" id="NFR61085.1"/>
    </source>
</evidence>
<dbReference type="GO" id="GO:0003677">
    <property type="term" value="F:DNA binding"/>
    <property type="evidence" value="ECO:0007669"/>
    <property type="project" value="UniProtKB-KW"/>
</dbReference>
<dbReference type="AlphaFoldDB" id="A0A7X5SXG4"/>
<evidence type="ECO:0000313" key="3">
    <source>
        <dbReference type="EMBL" id="AKC61492.1"/>
    </source>
</evidence>
<dbReference type="Proteomes" id="UP000033052">
    <property type="component" value="Chromosome"/>
</dbReference>
<reference evidence="5 7" key="3">
    <citation type="submission" date="2017-09" db="EMBL/GenBank/DDBJ databases">
        <title>FDA dAtabase for Regulatory Grade micrObial Sequences (FDA-ARGOS): Supporting development and validation of Infectious Disease Dx tests.</title>
        <authorList>
            <person name="Kerrigan L."/>
            <person name="Long C."/>
            <person name="Tallon L.J."/>
            <person name="Sadzewicz L."/>
            <person name="Ott S."/>
            <person name="Zhao X."/>
            <person name="Nagaraj S."/>
            <person name="Vavikolanu K."/>
            <person name="Aluvathingal J."/>
            <person name="Nadendla S."/>
            <person name="Sichtig H."/>
        </authorList>
    </citation>
    <scope>NUCLEOTIDE SEQUENCE [LARGE SCALE GENOMIC DNA]</scope>
    <source>
        <strain evidence="5 7">FDAARGOS_423</strain>
    </source>
</reference>
<dbReference type="PANTHER" id="PTHR46797:SF1">
    <property type="entry name" value="METHYLPHOSPHONATE SYNTHASE"/>
    <property type="match status" value="1"/>
</dbReference>
<evidence type="ECO:0000313" key="8">
    <source>
        <dbReference type="Proteomes" id="UP000486601"/>
    </source>
</evidence>
<dbReference type="InterPro" id="IPR010982">
    <property type="entry name" value="Lambda_DNA-bd_dom_sf"/>
</dbReference>
<keyword evidence="1 3" id="KW-0238">DNA-binding</keyword>
<dbReference type="SMART" id="SM00530">
    <property type="entry name" value="HTH_XRE"/>
    <property type="match status" value="1"/>
</dbReference>
<feature type="domain" description="HTH cro/C1-type" evidence="2">
    <location>
        <begin position="7"/>
        <end position="62"/>
    </location>
</feature>
<reference evidence="3" key="1">
    <citation type="submission" date="2014-08" db="EMBL/GenBank/DDBJ databases">
        <authorList>
            <person name="Kubiak A."/>
            <person name="Poehlein A."/>
            <person name="Daniel R."/>
            <person name="Minton N.P."/>
        </authorList>
    </citation>
    <scope>NUCLEOTIDE SEQUENCE</scope>
    <source>
        <strain evidence="3">NCIMB 10696</strain>
    </source>
</reference>
<dbReference type="EMBL" id="PDLH01000007">
    <property type="protein sequence ID" value="PHH01272.1"/>
    <property type="molecule type" value="Genomic_DNA"/>
</dbReference>
<evidence type="ECO:0000256" key="1">
    <source>
        <dbReference type="ARBA" id="ARBA00023125"/>
    </source>
</evidence>
<dbReference type="EMBL" id="CP009225">
    <property type="protein sequence ID" value="AKC61492.1"/>
    <property type="molecule type" value="Genomic_DNA"/>
</dbReference>
<proteinExistence type="predicted"/>
<reference evidence="3 6" key="2">
    <citation type="journal article" date="2015" name="PLoS ONE">
        <title>A universal mariner transposon system for forward genetic studies in the genus clostridium.</title>
        <authorList>
            <person name="Zhang Y."/>
            <person name="Grosse-Honebrink A."/>
            <person name="Minton N.P."/>
        </authorList>
    </citation>
    <scope>NUCLEOTIDE SEQUENCE [LARGE SCALE GENOMIC DNA]</scope>
    <source>
        <strain evidence="3 6">NCIMB 10696</strain>
    </source>
</reference>
<keyword evidence="7" id="KW-1185">Reference proteome</keyword>
<dbReference type="KEGG" id="cld:CLSPO_c07710"/>
<dbReference type="GO" id="GO:0005829">
    <property type="term" value="C:cytosol"/>
    <property type="evidence" value="ECO:0007669"/>
    <property type="project" value="TreeGrafter"/>
</dbReference>
<organism evidence="4 8">
    <name type="scientific">Clostridium sporogenes</name>
    <dbReference type="NCBI Taxonomy" id="1509"/>
    <lineage>
        <taxon>Bacteria</taxon>
        <taxon>Bacillati</taxon>
        <taxon>Bacillota</taxon>
        <taxon>Clostridia</taxon>
        <taxon>Eubacteriales</taxon>
        <taxon>Clostridiaceae</taxon>
        <taxon>Clostridium</taxon>
    </lineage>
</organism>
<protein>
    <submittedName>
        <fullName evidence="4">Helix-turn-helix transcriptional regulator</fullName>
    </submittedName>
    <submittedName>
        <fullName evidence="3">Putative DNA-binding protein</fullName>
    </submittedName>
    <submittedName>
        <fullName evidence="5">XRE family transcriptional regulator</fullName>
    </submittedName>
</protein>
<gene>
    <name evidence="3" type="ORF">CLSPO_c07710</name>
    <name evidence="5" type="ORF">CRX47_16065</name>
    <name evidence="4" type="ORF">FDF70_06130</name>
</gene>
<dbReference type="Gene3D" id="1.10.260.40">
    <property type="entry name" value="lambda repressor-like DNA-binding domains"/>
    <property type="match status" value="1"/>
</dbReference>
<dbReference type="RefSeq" id="WP_003492853.1">
    <property type="nucleotide sequence ID" value="NZ_CBCRVC010000011.1"/>
</dbReference>